<organism evidence="2 3">
    <name type="scientific">Cohnella endophytica</name>
    <dbReference type="NCBI Taxonomy" id="2419778"/>
    <lineage>
        <taxon>Bacteria</taxon>
        <taxon>Bacillati</taxon>
        <taxon>Bacillota</taxon>
        <taxon>Bacilli</taxon>
        <taxon>Bacillales</taxon>
        <taxon>Paenibacillaceae</taxon>
        <taxon>Cohnella</taxon>
    </lineage>
</organism>
<feature type="transmembrane region" description="Helical" evidence="1">
    <location>
        <begin position="30"/>
        <end position="52"/>
    </location>
</feature>
<accession>A0A494X9I0</accession>
<protein>
    <submittedName>
        <fullName evidence="2">Alpha/beta hydrolase</fullName>
    </submittedName>
</protein>
<proteinExistence type="predicted"/>
<evidence type="ECO:0000313" key="2">
    <source>
        <dbReference type="EMBL" id="RKP47375.1"/>
    </source>
</evidence>
<dbReference type="Proteomes" id="UP000282076">
    <property type="component" value="Unassembled WGS sequence"/>
</dbReference>
<keyword evidence="1" id="KW-0812">Transmembrane</keyword>
<dbReference type="GO" id="GO:0047746">
    <property type="term" value="F:chlorophyllase activity"/>
    <property type="evidence" value="ECO:0007669"/>
    <property type="project" value="TreeGrafter"/>
</dbReference>
<name>A0A494X9I0_9BACL</name>
<dbReference type="OrthoDB" id="9808543at2"/>
<keyword evidence="3" id="KW-1185">Reference proteome</keyword>
<dbReference type="Gene3D" id="3.40.50.1820">
    <property type="entry name" value="alpha/beta hydrolase"/>
    <property type="match status" value="1"/>
</dbReference>
<dbReference type="InterPro" id="IPR029058">
    <property type="entry name" value="AB_hydrolase_fold"/>
</dbReference>
<dbReference type="PANTHER" id="PTHR33428:SF2">
    <property type="entry name" value="CHLOROPHYLLASE-2"/>
    <property type="match status" value="1"/>
</dbReference>
<dbReference type="SUPFAM" id="SSF53474">
    <property type="entry name" value="alpha/beta-Hydrolases"/>
    <property type="match status" value="1"/>
</dbReference>
<keyword evidence="1" id="KW-0472">Membrane</keyword>
<sequence>MNLEYRITAKRKIKDRLKRRLSGMYARDVGIWRFSIVALWLLSCVGVALSAMGMPTGFGVLFDVFAGLALNTIAFAVCSAAITIIISLVGLRIPRFTTGSTIYSGILACCILYDSQFGLWGAILYGTAVTVIAAGLGIAAGWIARMRRTRRVALAAIVVIVAYSTAGYPRFLLAGSGADADSAADDGKAVVQALGAQIPDPSMPGDFEFRTFTYGSGEDLHRSEFGPDAAELSSSVDASSMISDWPWLRDKFWGFDEKSLPLNGRVWMPDGEGPFPVVLMVHGNHLMEQFSDDGYGYLGELLASKGIIAISVDENFLNYSVWSGIPDQDMKLRAWLLLKHIGQLQLFNADRQSPFYGRIDFGNVALLGHSRGGQAAAMATDRERWFPNDRGLPDQASYTVRSVIGLAPTDTAIDGQWSELQDVSYLTLQGAKDADLVNFYGDRQYGRVSFVRNTQAFKASLYIEDANHSQFNTEWGESDNALPASLFIRPKELLEPEDQRQVAKTYVAAFLEATLQDDESYDSLFRDYRAGLSFLPATRYFNQFESGGFRRIADFSGQDRIRLSEGVTAEATALTDWRHTDARDRQGEGKGDTGLELEWKEKGSYTVHLRPEAIGELEDIPILMFSLANMERDLADEEPFGDELTPDEAAKLEERMEAGLSIDVEVADEAGNAARLPLSRFMETEPQVATKFTWLPGMESVLSEGKFKDIEEPVYQTYELPLERFAAENPAFDPSEWAEVTFYFNEGPGKIMLDDLGWMPE</sequence>
<dbReference type="AlphaFoldDB" id="A0A494X9I0"/>
<feature type="transmembrane region" description="Helical" evidence="1">
    <location>
        <begin position="122"/>
        <end position="144"/>
    </location>
</feature>
<keyword evidence="1" id="KW-1133">Transmembrane helix</keyword>
<evidence type="ECO:0000256" key="1">
    <source>
        <dbReference type="SAM" id="Phobius"/>
    </source>
</evidence>
<dbReference type="PANTHER" id="PTHR33428">
    <property type="entry name" value="CHLOROPHYLLASE-2, CHLOROPLASTIC"/>
    <property type="match status" value="1"/>
</dbReference>
<keyword evidence="2" id="KW-0378">Hydrolase</keyword>
<reference evidence="2 3" key="1">
    <citation type="submission" date="2018-10" db="EMBL/GenBank/DDBJ databases">
        <title>Cohnella sp. M2MS4P-1, whole genome shotgun sequence.</title>
        <authorList>
            <person name="Tuo L."/>
        </authorList>
    </citation>
    <scope>NUCLEOTIDE SEQUENCE [LARGE SCALE GENOMIC DNA]</scope>
    <source>
        <strain evidence="2 3">M2MS4P-1</strain>
    </source>
</reference>
<feature type="transmembrane region" description="Helical" evidence="1">
    <location>
        <begin position="151"/>
        <end position="168"/>
    </location>
</feature>
<comment type="caution">
    <text evidence="2">The sequence shown here is derived from an EMBL/GenBank/DDBJ whole genome shotgun (WGS) entry which is preliminary data.</text>
</comment>
<dbReference type="RefSeq" id="WP_120979573.1">
    <property type="nucleotide sequence ID" value="NZ_RBZM01000011.1"/>
</dbReference>
<dbReference type="GO" id="GO:0015996">
    <property type="term" value="P:chlorophyll catabolic process"/>
    <property type="evidence" value="ECO:0007669"/>
    <property type="project" value="TreeGrafter"/>
</dbReference>
<feature type="transmembrane region" description="Helical" evidence="1">
    <location>
        <begin position="64"/>
        <end position="89"/>
    </location>
</feature>
<feature type="transmembrane region" description="Helical" evidence="1">
    <location>
        <begin position="96"/>
        <end position="116"/>
    </location>
</feature>
<gene>
    <name evidence="2" type="ORF">D7Z26_24085</name>
</gene>
<dbReference type="EMBL" id="RBZM01000011">
    <property type="protein sequence ID" value="RKP47375.1"/>
    <property type="molecule type" value="Genomic_DNA"/>
</dbReference>
<evidence type="ECO:0000313" key="3">
    <source>
        <dbReference type="Proteomes" id="UP000282076"/>
    </source>
</evidence>